<feature type="transmembrane region" description="Helical" evidence="8">
    <location>
        <begin position="138"/>
        <end position="156"/>
    </location>
</feature>
<keyword evidence="4" id="KW-0808">Transferase</keyword>
<feature type="transmembrane region" description="Helical" evidence="8">
    <location>
        <begin position="192"/>
        <end position="225"/>
    </location>
</feature>
<dbReference type="InterPro" id="IPR038731">
    <property type="entry name" value="RgtA/B/C-like"/>
</dbReference>
<keyword evidence="11" id="KW-1185">Reference proteome</keyword>
<dbReference type="Proteomes" id="UP000700732">
    <property type="component" value="Unassembled WGS sequence"/>
</dbReference>
<evidence type="ECO:0000313" key="10">
    <source>
        <dbReference type="EMBL" id="MBC3791704.1"/>
    </source>
</evidence>
<evidence type="ECO:0000256" key="6">
    <source>
        <dbReference type="ARBA" id="ARBA00022989"/>
    </source>
</evidence>
<gene>
    <name evidence="10" type="ORF">FH603_2212</name>
</gene>
<sequence length="588" mass="66246">MSTRSPRITLLLLGAIVLLAFGLRLYRAGTYGVFFDEKATLLVSQGVCVEGYNQKDVFGKPTFTPADYWRPKTTTDYIEAIIRGDIGNSPAYYVLLHGWLNVFGLGDWSLRMPSVLFSTLTVLMLFLFVRRHFRSDTLALVSATVAAVEPFFVSYSHMARNYSMTFFLTLLATHLFLLILEKAPDRRSPIGLYLAYGLVFITSVLSHYLTVTVFLCHGLYALLYLRNLRSWVALGLAGASGLGLLSLWFLYGGGKYTFFTLNAQAEFYRNIALTNPLGSEFGTVLPATLPNIAKRAAPIFTDLFIITNGLGSALIGLRNSALALALGGASALVMHRYWSVAKPPVWVYGAVPVLLLVGLPIYTVVPFRFLVLSAALPFFYLIARYIRDRTDSQTKPLVVGLLLLAFIPTLFLLFMSWRSGHTFGITQRYSGFSFPYVCILIAMGLRQLTTLRWWFSMPLVLVLLVQSAFIVQLLGKIYDDIEPKYTYFDRARIPNPYLSSAKALIDQYTPGDTIVYPNRQREIYVEEVETNTFPASVFDAQIANLYLPKEARYIQRINPAERDRIILIKGKTGEKITIFDFQGTKYRY</sequence>
<feature type="transmembrane region" description="Helical" evidence="8">
    <location>
        <begin position="398"/>
        <end position="417"/>
    </location>
</feature>
<evidence type="ECO:0000256" key="7">
    <source>
        <dbReference type="ARBA" id="ARBA00023136"/>
    </source>
</evidence>
<accession>A0ABR6W653</accession>
<evidence type="ECO:0000256" key="3">
    <source>
        <dbReference type="ARBA" id="ARBA00022676"/>
    </source>
</evidence>
<feature type="transmembrane region" description="Helical" evidence="8">
    <location>
        <begin position="454"/>
        <end position="474"/>
    </location>
</feature>
<protein>
    <submittedName>
        <fullName evidence="10">Membrane protein</fullName>
    </submittedName>
</protein>
<feature type="domain" description="Glycosyltransferase RgtA/B/C/D-like" evidence="9">
    <location>
        <begin position="90"/>
        <end position="234"/>
    </location>
</feature>
<evidence type="ECO:0000256" key="2">
    <source>
        <dbReference type="ARBA" id="ARBA00022475"/>
    </source>
</evidence>
<dbReference type="EMBL" id="VFIA01000011">
    <property type="protein sequence ID" value="MBC3791704.1"/>
    <property type="molecule type" value="Genomic_DNA"/>
</dbReference>
<keyword evidence="3" id="KW-0328">Glycosyltransferase</keyword>
<keyword evidence="6 8" id="KW-1133">Transmembrane helix</keyword>
<dbReference type="PANTHER" id="PTHR33908">
    <property type="entry name" value="MANNOSYLTRANSFERASE YKCB-RELATED"/>
    <property type="match status" value="1"/>
</dbReference>
<feature type="transmembrane region" description="Helical" evidence="8">
    <location>
        <begin position="429"/>
        <end position="448"/>
    </location>
</feature>
<reference evidence="10 11" key="1">
    <citation type="submission" date="2019-06" db="EMBL/GenBank/DDBJ databases">
        <title>Spirosoma utsteinense sp. nov. isolated from Antarctic ice-free soils.</title>
        <authorList>
            <person name="Tahon G."/>
        </authorList>
    </citation>
    <scope>NUCLEOTIDE SEQUENCE [LARGE SCALE GENOMIC DNA]</scope>
    <source>
        <strain evidence="10 11">LMG 31447</strain>
    </source>
</reference>
<evidence type="ECO:0000256" key="8">
    <source>
        <dbReference type="SAM" id="Phobius"/>
    </source>
</evidence>
<feature type="transmembrane region" description="Helical" evidence="8">
    <location>
        <begin position="108"/>
        <end position="129"/>
    </location>
</feature>
<keyword evidence="5 8" id="KW-0812">Transmembrane</keyword>
<feature type="transmembrane region" description="Helical" evidence="8">
    <location>
        <begin position="345"/>
        <end position="362"/>
    </location>
</feature>
<dbReference type="InterPro" id="IPR050297">
    <property type="entry name" value="LipidA_mod_glycosyltrf_83"/>
</dbReference>
<evidence type="ECO:0000256" key="1">
    <source>
        <dbReference type="ARBA" id="ARBA00004651"/>
    </source>
</evidence>
<feature type="transmembrane region" description="Helical" evidence="8">
    <location>
        <begin position="369"/>
        <end position="386"/>
    </location>
</feature>
<organism evidence="10 11">
    <name type="scientific">Spirosoma utsteinense</name>
    <dbReference type="NCBI Taxonomy" id="2585773"/>
    <lineage>
        <taxon>Bacteria</taxon>
        <taxon>Pseudomonadati</taxon>
        <taxon>Bacteroidota</taxon>
        <taxon>Cytophagia</taxon>
        <taxon>Cytophagales</taxon>
        <taxon>Cytophagaceae</taxon>
        <taxon>Spirosoma</taxon>
    </lineage>
</organism>
<comment type="subcellular location">
    <subcellularLocation>
        <location evidence="1">Cell membrane</location>
        <topology evidence="1">Multi-pass membrane protein</topology>
    </subcellularLocation>
</comment>
<evidence type="ECO:0000256" key="4">
    <source>
        <dbReference type="ARBA" id="ARBA00022679"/>
    </source>
</evidence>
<evidence type="ECO:0000256" key="5">
    <source>
        <dbReference type="ARBA" id="ARBA00022692"/>
    </source>
</evidence>
<evidence type="ECO:0000259" key="9">
    <source>
        <dbReference type="Pfam" id="PF13231"/>
    </source>
</evidence>
<evidence type="ECO:0000313" key="11">
    <source>
        <dbReference type="Proteomes" id="UP000700732"/>
    </source>
</evidence>
<proteinExistence type="predicted"/>
<keyword evidence="7 8" id="KW-0472">Membrane</keyword>
<dbReference type="PANTHER" id="PTHR33908:SF11">
    <property type="entry name" value="MEMBRANE PROTEIN"/>
    <property type="match status" value="1"/>
</dbReference>
<name>A0ABR6W653_9BACT</name>
<comment type="caution">
    <text evidence="10">The sequence shown here is derived from an EMBL/GenBank/DDBJ whole genome shotgun (WGS) entry which is preliminary data.</text>
</comment>
<feature type="transmembrane region" description="Helical" evidence="8">
    <location>
        <begin position="162"/>
        <end position="180"/>
    </location>
</feature>
<keyword evidence="2" id="KW-1003">Cell membrane</keyword>
<dbReference type="RefSeq" id="WP_186737495.1">
    <property type="nucleotide sequence ID" value="NZ_VFIA01000011.1"/>
</dbReference>
<feature type="transmembrane region" description="Helical" evidence="8">
    <location>
        <begin position="231"/>
        <end position="251"/>
    </location>
</feature>
<dbReference type="Pfam" id="PF13231">
    <property type="entry name" value="PMT_2"/>
    <property type="match status" value="1"/>
</dbReference>